<accession>A0A4W3IAS1</accession>
<gene>
    <name evidence="11" type="primary">LOC103184481</name>
</gene>
<keyword evidence="8" id="KW-1015">Disulfide bond</keyword>
<feature type="domain" description="Ig-like" evidence="10">
    <location>
        <begin position="363"/>
        <end position="447"/>
    </location>
</feature>
<proteinExistence type="predicted"/>
<dbReference type="Pfam" id="PF13927">
    <property type="entry name" value="Ig_3"/>
    <property type="match status" value="5"/>
</dbReference>
<sequence length="827" mass="91133">MISVQDRGQYLCIAENEHGSARLLLTLSVVAYAPKITEPRLKDITVHAGYPVEMRCRSEGRPSPSISWLLSNRTLVRSRSPFNGRVLVQADGTLRIKAVTVYDRGNYKCVASNPAGMDTVIVRMRVVASPPVIVEEKHETIRGKVRQNLQLPCTAVGTPQPTVTWVLFDGTEISPLQFLNTKLFVFTNGTIYVKSLALADSGNYECIATSSTGTERRVVSLVVEQTETVPKIVASSPRKSQVKYGTQLQLDCSATGDPKPRIIWRLPSKLIVSYGQDLRVDCKASGSPEPQISWALPDGTMVNSVLQADDRGGRRRRYIVFDNGTLYYNKVGMAEEGDYTCYAQNTLGKDEMKVRVTVVTEAPHIKKQQQTFFKVPSGESVTFDCPAVGEPKPRILWMLPSNEFIAFSSLRFQMHSNGSLSIKQVRLADSGEFTCIARNPAGDDTITYQLVVVSGPPLINGLYSNKTTIRESAVKHTRKLIDCATEGLPKPHIMWIMPDNIFLNAPYYGSRIIVHRNGTLEIRHVRASDQANFICVARNDAGETILVVNLEVTEMLKRPVFKNPFNEKIIVKSGSTVILNCSASGNPPPQTIWVLPNGSRFTNRQKVARYQVGADGTFIIHNPTIKLIILQVGQKPFILTRPLRLTRSISGESLFLHCSANGIPKVSITWTAPNGYVLNRPQINGKYTLYENGTLVVRDTNVQDRGNYVCKAHNTAGLASITIPVIIIAYPPRITNGPPTSVRAKAGSAVQLNCMAIGIPKPEIVWELPNHSVLSTYSKGSPTGSELLHPQGTLVIQKPSSRDSGTYKCTAKNRLGSDSRVSHIQVI</sequence>
<dbReference type="PANTHER" id="PTHR12231:SF218">
    <property type="entry name" value="MICROFIBRILLAR-ASSOCIATED PROTEIN 3-LIKE"/>
    <property type="match status" value="1"/>
</dbReference>
<dbReference type="SUPFAM" id="SSF48726">
    <property type="entry name" value="Immunoglobulin"/>
    <property type="match status" value="8"/>
</dbReference>
<dbReference type="Proteomes" id="UP000314986">
    <property type="component" value="Unassembled WGS sequence"/>
</dbReference>
<evidence type="ECO:0000256" key="2">
    <source>
        <dbReference type="ARBA" id="ARBA00022614"/>
    </source>
</evidence>
<name>A0A4W3IAS1_CALMI</name>
<dbReference type="FunFam" id="2.60.40.10:FF:000076">
    <property type="entry name" value="Leucine-rich repeat and Ig domain-containing 4"/>
    <property type="match status" value="1"/>
</dbReference>
<feature type="domain" description="Ig-like" evidence="10">
    <location>
        <begin position="260"/>
        <end position="357"/>
    </location>
</feature>
<feature type="domain" description="Ig-like" evidence="10">
    <location>
        <begin position="559"/>
        <end position="593"/>
    </location>
</feature>
<dbReference type="InterPro" id="IPR036179">
    <property type="entry name" value="Ig-like_dom_sf"/>
</dbReference>
<feature type="domain" description="Ig-like" evidence="10">
    <location>
        <begin position="732"/>
        <end position="822"/>
    </location>
</feature>
<reference evidence="12" key="2">
    <citation type="journal article" date="2007" name="PLoS Biol.">
        <title>Survey sequencing and comparative analysis of the elephant shark (Callorhinchus milii) genome.</title>
        <authorList>
            <person name="Venkatesh B."/>
            <person name="Kirkness E.F."/>
            <person name="Loh Y.H."/>
            <person name="Halpern A.L."/>
            <person name="Lee A.P."/>
            <person name="Johnson J."/>
            <person name="Dandona N."/>
            <person name="Viswanathan L.D."/>
            <person name="Tay A."/>
            <person name="Venter J.C."/>
            <person name="Strausberg R.L."/>
            <person name="Brenner S."/>
        </authorList>
    </citation>
    <scope>NUCLEOTIDE SEQUENCE [LARGE SCALE GENOMIC DNA]</scope>
</reference>
<dbReference type="InterPro" id="IPR007110">
    <property type="entry name" value="Ig-like_dom"/>
</dbReference>
<dbReference type="InterPro" id="IPR051170">
    <property type="entry name" value="Neural/epithelial_adhesion"/>
</dbReference>
<keyword evidence="4" id="KW-0732">Signal</keyword>
<dbReference type="InterPro" id="IPR013098">
    <property type="entry name" value="Ig_I-set"/>
</dbReference>
<keyword evidence="12" id="KW-1185">Reference proteome</keyword>
<keyword evidence="9" id="KW-0393">Immunoglobulin domain</keyword>
<feature type="domain" description="Ig-like" evidence="10">
    <location>
        <begin position="130"/>
        <end position="220"/>
    </location>
</feature>
<organism evidence="11 12">
    <name type="scientific">Callorhinchus milii</name>
    <name type="common">Ghost shark</name>
    <dbReference type="NCBI Taxonomy" id="7868"/>
    <lineage>
        <taxon>Eukaryota</taxon>
        <taxon>Metazoa</taxon>
        <taxon>Chordata</taxon>
        <taxon>Craniata</taxon>
        <taxon>Vertebrata</taxon>
        <taxon>Chondrichthyes</taxon>
        <taxon>Holocephali</taxon>
        <taxon>Chimaeriformes</taxon>
        <taxon>Callorhinchidae</taxon>
        <taxon>Callorhinchus</taxon>
    </lineage>
</organism>
<keyword evidence="3" id="KW-0812">Transmembrane</keyword>
<dbReference type="Pfam" id="PF07679">
    <property type="entry name" value="I-set"/>
    <property type="match status" value="3"/>
</dbReference>
<dbReference type="InterPro" id="IPR013783">
    <property type="entry name" value="Ig-like_fold"/>
</dbReference>
<reference evidence="12" key="3">
    <citation type="journal article" date="2014" name="Nature">
        <title>Elephant shark genome provides unique insights into gnathostome evolution.</title>
        <authorList>
            <consortium name="International Elephant Shark Genome Sequencing Consortium"/>
            <person name="Venkatesh B."/>
            <person name="Lee A.P."/>
            <person name="Ravi V."/>
            <person name="Maurya A.K."/>
            <person name="Lian M.M."/>
            <person name="Swann J.B."/>
            <person name="Ohta Y."/>
            <person name="Flajnik M.F."/>
            <person name="Sutoh Y."/>
            <person name="Kasahara M."/>
            <person name="Hoon S."/>
            <person name="Gangu V."/>
            <person name="Roy S.W."/>
            <person name="Irimia M."/>
            <person name="Korzh V."/>
            <person name="Kondrychyn I."/>
            <person name="Lim Z.W."/>
            <person name="Tay B.H."/>
            <person name="Tohari S."/>
            <person name="Kong K.W."/>
            <person name="Ho S."/>
            <person name="Lorente-Galdos B."/>
            <person name="Quilez J."/>
            <person name="Marques-Bonet T."/>
            <person name="Raney B.J."/>
            <person name="Ingham P.W."/>
            <person name="Tay A."/>
            <person name="Hillier L.W."/>
            <person name="Minx P."/>
            <person name="Boehm T."/>
            <person name="Wilson R.K."/>
            <person name="Brenner S."/>
            <person name="Warren W.C."/>
        </authorList>
    </citation>
    <scope>NUCLEOTIDE SEQUENCE [LARGE SCALE GENOMIC DNA]</scope>
</reference>
<dbReference type="SMART" id="SM00409">
    <property type="entry name" value="IG"/>
    <property type="match status" value="8"/>
</dbReference>
<evidence type="ECO:0000256" key="8">
    <source>
        <dbReference type="ARBA" id="ARBA00023157"/>
    </source>
</evidence>
<evidence type="ECO:0000313" key="11">
    <source>
        <dbReference type="Ensembl" id="ENSCMIP00000024571.1"/>
    </source>
</evidence>
<protein>
    <submittedName>
        <fullName evidence="11">Immunoglobulin superfamily member 10</fullName>
    </submittedName>
</protein>
<evidence type="ECO:0000256" key="7">
    <source>
        <dbReference type="ARBA" id="ARBA00023136"/>
    </source>
</evidence>
<keyword evidence="2" id="KW-0433">Leucine-rich repeat</keyword>
<dbReference type="FunFam" id="2.60.40.10:FF:000537">
    <property type="entry name" value="immunoglobulin superfamily member 10"/>
    <property type="match status" value="1"/>
</dbReference>
<dbReference type="InterPro" id="IPR003599">
    <property type="entry name" value="Ig_sub"/>
</dbReference>
<dbReference type="SMART" id="SM00408">
    <property type="entry name" value="IGc2"/>
    <property type="match status" value="7"/>
</dbReference>
<evidence type="ECO:0000259" key="10">
    <source>
        <dbReference type="PROSITE" id="PS50835"/>
    </source>
</evidence>
<evidence type="ECO:0000256" key="1">
    <source>
        <dbReference type="ARBA" id="ARBA00004167"/>
    </source>
</evidence>
<dbReference type="GO" id="GO:0016020">
    <property type="term" value="C:membrane"/>
    <property type="evidence" value="ECO:0007669"/>
    <property type="project" value="UniProtKB-SubCell"/>
</dbReference>
<dbReference type="GeneTree" id="ENSGT00940000158290"/>
<evidence type="ECO:0000256" key="9">
    <source>
        <dbReference type="ARBA" id="ARBA00023319"/>
    </source>
</evidence>
<comment type="subcellular location">
    <subcellularLocation>
        <location evidence="1">Membrane</location>
        <topology evidence="1">Single-pass membrane protein</topology>
    </subcellularLocation>
</comment>
<dbReference type="FunFam" id="2.60.40.10:FF:000032">
    <property type="entry name" value="palladin isoform X1"/>
    <property type="match status" value="1"/>
</dbReference>
<reference evidence="11" key="4">
    <citation type="submission" date="2025-08" db="UniProtKB">
        <authorList>
            <consortium name="Ensembl"/>
        </authorList>
    </citation>
    <scope>IDENTIFICATION</scope>
</reference>
<feature type="domain" description="Ig-like" evidence="10">
    <location>
        <begin position="636"/>
        <end position="722"/>
    </location>
</feature>
<dbReference type="Gene3D" id="2.60.40.10">
    <property type="entry name" value="Immunoglobulins"/>
    <property type="match status" value="9"/>
</dbReference>
<evidence type="ECO:0000256" key="4">
    <source>
        <dbReference type="ARBA" id="ARBA00022729"/>
    </source>
</evidence>
<dbReference type="InterPro" id="IPR003598">
    <property type="entry name" value="Ig_sub2"/>
</dbReference>
<evidence type="ECO:0000256" key="6">
    <source>
        <dbReference type="ARBA" id="ARBA00022989"/>
    </source>
</evidence>
<evidence type="ECO:0000256" key="5">
    <source>
        <dbReference type="ARBA" id="ARBA00022737"/>
    </source>
</evidence>
<keyword evidence="6" id="KW-1133">Transmembrane helix</keyword>
<dbReference type="PANTHER" id="PTHR12231">
    <property type="entry name" value="CTX-RELATED TYPE I TRANSMEMBRANE PROTEIN"/>
    <property type="match status" value="1"/>
</dbReference>
<evidence type="ECO:0000256" key="3">
    <source>
        <dbReference type="ARBA" id="ARBA00022692"/>
    </source>
</evidence>
<reference evidence="12" key="1">
    <citation type="journal article" date="2006" name="Science">
        <title>Ancient noncoding elements conserved in the human genome.</title>
        <authorList>
            <person name="Venkatesh B."/>
            <person name="Kirkness E.F."/>
            <person name="Loh Y.H."/>
            <person name="Halpern A.L."/>
            <person name="Lee A.P."/>
            <person name="Johnson J."/>
            <person name="Dandona N."/>
            <person name="Viswanathan L.D."/>
            <person name="Tay A."/>
            <person name="Venter J.C."/>
            <person name="Strausberg R.L."/>
            <person name="Brenner S."/>
        </authorList>
    </citation>
    <scope>NUCLEOTIDE SEQUENCE [LARGE SCALE GENOMIC DNA]</scope>
</reference>
<evidence type="ECO:0000313" key="12">
    <source>
        <dbReference type="Proteomes" id="UP000314986"/>
    </source>
</evidence>
<dbReference type="FunFam" id="2.60.40.10:FF:001377">
    <property type="entry name" value="Matrix remodeling associated 5"/>
    <property type="match status" value="1"/>
</dbReference>
<dbReference type="PROSITE" id="PS50835">
    <property type="entry name" value="IG_LIKE"/>
    <property type="match status" value="8"/>
</dbReference>
<dbReference type="AlphaFoldDB" id="A0A4W3IAS1"/>
<dbReference type="FunFam" id="2.60.40.10:FF:000621">
    <property type="entry name" value="Immunoglobulin superfamily member 10"/>
    <property type="match status" value="1"/>
</dbReference>
<feature type="domain" description="Ig-like" evidence="10">
    <location>
        <begin position="456"/>
        <end position="553"/>
    </location>
</feature>
<keyword evidence="7" id="KW-0472">Membrane</keyword>
<keyword evidence="5" id="KW-0677">Repeat</keyword>
<dbReference type="Ensembl" id="ENSCMIT00000024980.1">
    <property type="protein sequence ID" value="ENSCMIP00000024571.1"/>
    <property type="gene ID" value="ENSCMIG00000010862.1"/>
</dbReference>
<feature type="domain" description="Ig-like" evidence="10">
    <location>
        <begin position="34"/>
        <end position="128"/>
    </location>
</feature>
<reference evidence="11" key="5">
    <citation type="submission" date="2025-09" db="UniProtKB">
        <authorList>
            <consortium name="Ensembl"/>
        </authorList>
    </citation>
    <scope>IDENTIFICATION</scope>
</reference>